<evidence type="ECO:0000313" key="2">
    <source>
        <dbReference type="EMBL" id="GGG22077.1"/>
    </source>
</evidence>
<dbReference type="InterPro" id="IPR025622">
    <property type="entry name" value="YqzE"/>
</dbReference>
<name>A0A917G416_9BACL</name>
<organism evidence="2 3">
    <name type="scientific">Paenibacillus abyssi</name>
    <dbReference type="NCBI Taxonomy" id="1340531"/>
    <lineage>
        <taxon>Bacteria</taxon>
        <taxon>Bacillati</taxon>
        <taxon>Bacillota</taxon>
        <taxon>Bacilli</taxon>
        <taxon>Bacillales</taxon>
        <taxon>Paenibacillaceae</taxon>
        <taxon>Paenibacillus</taxon>
    </lineage>
</organism>
<proteinExistence type="predicted"/>
<keyword evidence="3" id="KW-1185">Reference proteome</keyword>
<dbReference type="AlphaFoldDB" id="A0A917G416"/>
<evidence type="ECO:0008006" key="4">
    <source>
        <dbReference type="Google" id="ProtNLM"/>
    </source>
</evidence>
<dbReference type="Pfam" id="PF14038">
    <property type="entry name" value="YqzE"/>
    <property type="match status" value="1"/>
</dbReference>
<dbReference type="EMBL" id="BMGR01000018">
    <property type="protein sequence ID" value="GGG22077.1"/>
    <property type="molecule type" value="Genomic_DNA"/>
</dbReference>
<evidence type="ECO:0000256" key="1">
    <source>
        <dbReference type="SAM" id="Phobius"/>
    </source>
</evidence>
<reference evidence="2" key="1">
    <citation type="journal article" date="2014" name="Int. J. Syst. Evol. Microbiol.">
        <title>Complete genome sequence of Corynebacterium casei LMG S-19264T (=DSM 44701T), isolated from a smear-ripened cheese.</title>
        <authorList>
            <consortium name="US DOE Joint Genome Institute (JGI-PGF)"/>
            <person name="Walter F."/>
            <person name="Albersmeier A."/>
            <person name="Kalinowski J."/>
            <person name="Ruckert C."/>
        </authorList>
    </citation>
    <scope>NUCLEOTIDE SEQUENCE</scope>
    <source>
        <strain evidence="2">CGMCC 1.12987</strain>
    </source>
</reference>
<evidence type="ECO:0000313" key="3">
    <source>
        <dbReference type="Proteomes" id="UP000644756"/>
    </source>
</evidence>
<gene>
    <name evidence="2" type="primary">yqzE</name>
    <name evidence="2" type="ORF">GCM10010916_43410</name>
</gene>
<comment type="caution">
    <text evidence="2">The sequence shown here is derived from an EMBL/GenBank/DDBJ whole genome shotgun (WGS) entry which is preliminary data.</text>
</comment>
<keyword evidence="1" id="KW-1133">Transmembrane helix</keyword>
<dbReference type="RefSeq" id="WP_188533181.1">
    <property type="nucleotide sequence ID" value="NZ_BMGR01000018.1"/>
</dbReference>
<protein>
    <recommendedName>
        <fullName evidence="4">YqzE family protein</fullName>
    </recommendedName>
</protein>
<reference evidence="2" key="2">
    <citation type="submission" date="2020-09" db="EMBL/GenBank/DDBJ databases">
        <authorList>
            <person name="Sun Q."/>
            <person name="Zhou Y."/>
        </authorList>
    </citation>
    <scope>NUCLEOTIDE SEQUENCE</scope>
    <source>
        <strain evidence="2">CGMCC 1.12987</strain>
    </source>
</reference>
<sequence length="66" mass="7994">MAKNGAEYVKYVTERVVHYMETPKEERHRRRAEAKAHKEPWLTQWFGVAPLGLMIWWNGRKGRQRK</sequence>
<keyword evidence="1" id="KW-0472">Membrane</keyword>
<dbReference type="Proteomes" id="UP000644756">
    <property type="component" value="Unassembled WGS sequence"/>
</dbReference>
<keyword evidence="1" id="KW-0812">Transmembrane</keyword>
<feature type="transmembrane region" description="Helical" evidence="1">
    <location>
        <begin position="41"/>
        <end position="59"/>
    </location>
</feature>
<accession>A0A917G416</accession>